<evidence type="ECO:0000313" key="1">
    <source>
        <dbReference type="EMBL" id="KAJ7760869.1"/>
    </source>
</evidence>
<protein>
    <submittedName>
        <fullName evidence="1">Uncharacterized protein</fullName>
    </submittedName>
</protein>
<dbReference type="Proteomes" id="UP001215280">
    <property type="component" value="Unassembled WGS sequence"/>
</dbReference>
<keyword evidence="2" id="KW-1185">Reference proteome</keyword>
<accession>A0AAD7JAZ7</accession>
<name>A0AAD7JAZ7_9AGAR</name>
<evidence type="ECO:0000313" key="2">
    <source>
        <dbReference type="Proteomes" id="UP001215280"/>
    </source>
</evidence>
<dbReference type="AlphaFoldDB" id="A0AAD7JAZ7"/>
<reference evidence="1" key="1">
    <citation type="submission" date="2023-03" db="EMBL/GenBank/DDBJ databases">
        <title>Massive genome expansion in bonnet fungi (Mycena s.s.) driven by repeated elements and novel gene families across ecological guilds.</title>
        <authorList>
            <consortium name="Lawrence Berkeley National Laboratory"/>
            <person name="Harder C.B."/>
            <person name="Miyauchi S."/>
            <person name="Viragh M."/>
            <person name="Kuo A."/>
            <person name="Thoen E."/>
            <person name="Andreopoulos B."/>
            <person name="Lu D."/>
            <person name="Skrede I."/>
            <person name="Drula E."/>
            <person name="Henrissat B."/>
            <person name="Morin E."/>
            <person name="Kohler A."/>
            <person name="Barry K."/>
            <person name="LaButti K."/>
            <person name="Morin E."/>
            <person name="Salamov A."/>
            <person name="Lipzen A."/>
            <person name="Mereny Z."/>
            <person name="Hegedus B."/>
            <person name="Baldrian P."/>
            <person name="Stursova M."/>
            <person name="Weitz H."/>
            <person name="Taylor A."/>
            <person name="Grigoriev I.V."/>
            <person name="Nagy L.G."/>
            <person name="Martin F."/>
            <person name="Kauserud H."/>
        </authorList>
    </citation>
    <scope>NUCLEOTIDE SEQUENCE</scope>
    <source>
        <strain evidence="1">CBHHK188m</strain>
    </source>
</reference>
<gene>
    <name evidence="1" type="ORF">DFH07DRAFT_771661</name>
</gene>
<dbReference type="EMBL" id="JARJLG010000047">
    <property type="protein sequence ID" value="KAJ7760869.1"/>
    <property type="molecule type" value="Genomic_DNA"/>
</dbReference>
<organism evidence="1 2">
    <name type="scientific">Mycena maculata</name>
    <dbReference type="NCBI Taxonomy" id="230809"/>
    <lineage>
        <taxon>Eukaryota</taxon>
        <taxon>Fungi</taxon>
        <taxon>Dikarya</taxon>
        <taxon>Basidiomycota</taxon>
        <taxon>Agaricomycotina</taxon>
        <taxon>Agaricomycetes</taxon>
        <taxon>Agaricomycetidae</taxon>
        <taxon>Agaricales</taxon>
        <taxon>Marasmiineae</taxon>
        <taxon>Mycenaceae</taxon>
        <taxon>Mycena</taxon>
    </lineage>
</organism>
<comment type="caution">
    <text evidence="1">The sequence shown here is derived from an EMBL/GenBank/DDBJ whole genome shotgun (WGS) entry which is preliminary data.</text>
</comment>
<proteinExistence type="predicted"/>
<sequence>MARTFKGTQYNPNKKILNNVSMVTVVLQAGKKNFLHPKSTQPKELDLKAPQAGKNCLPHWKWKLAWDPENPGSVQGQWIGFTNEDWIQCSRTSVLGHEEKVKEKEWTRAEARAAEGKGLKSKEEIQNEES</sequence>